<dbReference type="OrthoDB" id="8139421at2"/>
<name>Q218Z0_RHOPB</name>
<dbReference type="HOGENOM" id="CLU_2248040_0_0_5"/>
<proteinExistence type="predicted"/>
<dbReference type="RefSeq" id="WP_011471951.1">
    <property type="nucleotide sequence ID" value="NC_007925.1"/>
</dbReference>
<gene>
    <name evidence="1" type="ordered locus">RPC_1484</name>
</gene>
<reference evidence="1" key="1">
    <citation type="submission" date="2006-03" db="EMBL/GenBank/DDBJ databases">
        <title>Complete sequence of Rhodopseudomonas palustris BisB18.</title>
        <authorList>
            <consortium name="US DOE Joint Genome Institute"/>
            <person name="Copeland A."/>
            <person name="Lucas S."/>
            <person name="Lapidus A."/>
            <person name="Barry K."/>
            <person name="Detter J.C."/>
            <person name="Glavina del Rio T."/>
            <person name="Hammon N."/>
            <person name="Israni S."/>
            <person name="Dalin E."/>
            <person name="Tice H."/>
            <person name="Pitluck S."/>
            <person name="Chain P."/>
            <person name="Malfatti S."/>
            <person name="Shin M."/>
            <person name="Vergez L."/>
            <person name="Schmutz J."/>
            <person name="Larimer F."/>
            <person name="Land M."/>
            <person name="Hauser L."/>
            <person name="Pelletier D.A."/>
            <person name="Kyrpides N."/>
            <person name="Anderson I."/>
            <person name="Oda Y."/>
            <person name="Harwood C.S."/>
            <person name="Richardson P."/>
        </authorList>
    </citation>
    <scope>NUCLEOTIDE SEQUENCE [LARGE SCALE GENOMIC DNA]</scope>
    <source>
        <strain evidence="1">BisB18</strain>
    </source>
</reference>
<dbReference type="eggNOG" id="ENOG5030V77">
    <property type="taxonomic scope" value="Bacteria"/>
</dbReference>
<dbReference type="KEGG" id="rpc:RPC_1484"/>
<dbReference type="AlphaFoldDB" id="Q218Z0"/>
<sequence length="104" mass="11279">MSEFEIAQHVWQCLHQAASEAPQTALPMLKRLTRLVGGDGRAHPLELDEARSTAFLAVCDYAKALHRGQPAERLWTVAVAATEHWRALSKRTGAPAQLAPAVAG</sequence>
<protein>
    <submittedName>
        <fullName evidence="1">Uncharacterized protein</fullName>
    </submittedName>
</protein>
<accession>Q218Z0</accession>
<evidence type="ECO:0000313" key="1">
    <source>
        <dbReference type="EMBL" id="ABD87046.1"/>
    </source>
</evidence>
<organism evidence="1">
    <name type="scientific">Rhodopseudomonas palustris (strain BisB18)</name>
    <dbReference type="NCBI Taxonomy" id="316056"/>
    <lineage>
        <taxon>Bacteria</taxon>
        <taxon>Pseudomonadati</taxon>
        <taxon>Pseudomonadota</taxon>
        <taxon>Alphaproteobacteria</taxon>
        <taxon>Hyphomicrobiales</taxon>
        <taxon>Nitrobacteraceae</taxon>
        <taxon>Rhodopseudomonas</taxon>
    </lineage>
</organism>
<dbReference type="EMBL" id="CP000301">
    <property type="protein sequence ID" value="ABD87046.1"/>
    <property type="molecule type" value="Genomic_DNA"/>
</dbReference>